<dbReference type="PIRSF" id="PIRSF015950">
    <property type="entry name" value="Mev_P_decrbx"/>
    <property type="match status" value="1"/>
</dbReference>
<dbReference type="Pfam" id="PF22700">
    <property type="entry name" value="MVD-like_N"/>
    <property type="match status" value="1"/>
</dbReference>
<keyword evidence="7 11" id="KW-0456">Lyase</keyword>
<dbReference type="InterPro" id="IPR014721">
    <property type="entry name" value="Ribsml_uS5_D2-typ_fold_subgr"/>
</dbReference>
<dbReference type="InterPro" id="IPR020568">
    <property type="entry name" value="Ribosomal_Su5_D2-typ_SF"/>
</dbReference>
<dbReference type="GO" id="GO:0004163">
    <property type="term" value="F:diphosphomevalonate decarboxylase activity"/>
    <property type="evidence" value="ECO:0007669"/>
    <property type="project" value="UniProtKB-EC"/>
</dbReference>
<evidence type="ECO:0000259" key="9">
    <source>
        <dbReference type="Pfam" id="PF22700"/>
    </source>
</evidence>
<protein>
    <recommendedName>
        <fullName evidence="2">diphosphomevalonate decarboxylase</fullName>
        <ecNumber evidence="2">4.1.1.33</ecNumber>
    </recommendedName>
</protein>
<dbReference type="FunFam" id="3.30.230.10:FF:000072">
    <property type="entry name" value="Diphosphomevalonate decarboxylase"/>
    <property type="match status" value="1"/>
</dbReference>
<organism evidence="10 12">
    <name type="scientific">Labedella gwakjiensis</name>
    <dbReference type="NCBI Taxonomy" id="390269"/>
    <lineage>
        <taxon>Bacteria</taxon>
        <taxon>Bacillati</taxon>
        <taxon>Actinomycetota</taxon>
        <taxon>Actinomycetes</taxon>
        <taxon>Micrococcales</taxon>
        <taxon>Microbacteriaceae</taxon>
        <taxon>Labedella</taxon>
    </lineage>
</organism>
<keyword evidence="4" id="KW-0547">Nucleotide-binding</keyword>
<dbReference type="Pfam" id="PF18376">
    <property type="entry name" value="MDD_C"/>
    <property type="match status" value="1"/>
</dbReference>
<keyword evidence="13" id="KW-1185">Reference proteome</keyword>
<dbReference type="NCBIfam" id="TIGR01240">
    <property type="entry name" value="mevDPdecarb"/>
    <property type="match status" value="1"/>
</dbReference>
<evidence type="ECO:0000259" key="8">
    <source>
        <dbReference type="Pfam" id="PF18376"/>
    </source>
</evidence>
<dbReference type="PANTHER" id="PTHR10977:SF3">
    <property type="entry name" value="DIPHOSPHOMEVALONATE DECARBOXYLASE"/>
    <property type="match status" value="1"/>
</dbReference>
<dbReference type="RefSeq" id="WP_106564564.1">
    <property type="nucleotide sequence ID" value="NZ_PYAU01000001.1"/>
</dbReference>
<dbReference type="GO" id="GO:0019287">
    <property type="term" value="P:isopentenyl diphosphate biosynthetic process, mevalonate pathway"/>
    <property type="evidence" value="ECO:0007669"/>
    <property type="project" value="InterPro"/>
</dbReference>
<dbReference type="GO" id="GO:0005524">
    <property type="term" value="F:ATP binding"/>
    <property type="evidence" value="ECO:0007669"/>
    <property type="project" value="UniProtKB-KW"/>
</dbReference>
<keyword evidence="5" id="KW-0067">ATP-binding</keyword>
<comment type="similarity">
    <text evidence="1">Belongs to the diphosphomevalonate decarboxylase family.</text>
</comment>
<evidence type="ECO:0000256" key="4">
    <source>
        <dbReference type="ARBA" id="ARBA00022741"/>
    </source>
</evidence>
<evidence type="ECO:0000256" key="6">
    <source>
        <dbReference type="ARBA" id="ARBA00023098"/>
    </source>
</evidence>
<dbReference type="InterPro" id="IPR041431">
    <property type="entry name" value="Mvd1_C"/>
</dbReference>
<dbReference type="Gene3D" id="3.30.70.890">
    <property type="entry name" value="GHMP kinase, C-terminal domain"/>
    <property type="match status" value="1"/>
</dbReference>
<reference evidence="10 12" key="1">
    <citation type="submission" date="2018-03" db="EMBL/GenBank/DDBJ databases">
        <title>Genomic Encyclopedia of Archaeal and Bacterial Type Strains, Phase II (KMG-II): from individual species to whole genera.</title>
        <authorList>
            <person name="Goeker M."/>
        </authorList>
    </citation>
    <scope>NUCLEOTIDE SEQUENCE [LARGE SCALE GENOMIC DNA]</scope>
    <source>
        <strain evidence="10 12">DSM 21548</strain>
    </source>
</reference>
<dbReference type="InterPro" id="IPR053859">
    <property type="entry name" value="MVD-like_N"/>
</dbReference>
<dbReference type="InterPro" id="IPR005935">
    <property type="entry name" value="Mev_decarb"/>
</dbReference>
<evidence type="ECO:0000313" key="12">
    <source>
        <dbReference type="Proteomes" id="UP000241203"/>
    </source>
</evidence>
<sequence length="324" mass="33667">MSGRSTAVAHSNIALIKYWGKVDSRLAIPATSSVSLTLDAYRTETTVEWGNDRDSVVLDGDPLSGVPADRVSRFLDLVRDLSGRSEYASVVSRNTVPTAAGLASSASGFAALAAAATSAAGLSLSPRELSILARKGSGSASRSIFGGLAVWYAGTDDASSYAEPLHDPGLDLAMVVAVVNAGTKEISSRDAMRLTADTSPYYDAWVSSSRVDFAGMLEAVAAGDFTRVGELAESNAMRMHASMLGSTPPVSYWEPDSVRCLRLVRELRAAGTECYATMDAGPNVKVLCRRPDVASVSAAVGSLGVAGVTTSLPGPGVRVTEAPR</sequence>
<dbReference type="Gene3D" id="3.30.230.10">
    <property type="match status" value="1"/>
</dbReference>
<dbReference type="GO" id="GO:0005829">
    <property type="term" value="C:cytosol"/>
    <property type="evidence" value="ECO:0007669"/>
    <property type="project" value="InterPro"/>
</dbReference>
<dbReference type="SUPFAM" id="SSF55060">
    <property type="entry name" value="GHMP Kinase, C-terminal domain"/>
    <property type="match status" value="1"/>
</dbReference>
<feature type="domain" description="Diphosphomevalonate decarboxylase-like N-terminal" evidence="9">
    <location>
        <begin position="9"/>
        <end position="162"/>
    </location>
</feature>
<dbReference type="EMBL" id="PYAU01000001">
    <property type="protein sequence ID" value="PSL39732.1"/>
    <property type="molecule type" value="Genomic_DNA"/>
</dbReference>
<dbReference type="Proteomes" id="UP000241203">
    <property type="component" value="Unassembled WGS sequence"/>
</dbReference>
<name>A0A2P8H0J7_9MICO</name>
<keyword evidence="3" id="KW-0444">Lipid biosynthesis</keyword>
<gene>
    <name evidence="11" type="primary">mvaD</name>
    <name evidence="10" type="ORF">CLV49_3379</name>
    <name evidence="11" type="ORF">ELQ93_02360</name>
</gene>
<reference evidence="11 13" key="2">
    <citation type="submission" date="2018-12" db="EMBL/GenBank/DDBJ databases">
        <authorList>
            <person name="hu s."/>
            <person name="Xu Y."/>
            <person name="Xu B."/>
            <person name="Li F."/>
        </authorList>
    </citation>
    <scope>NUCLEOTIDE SEQUENCE [LARGE SCALE GENOMIC DNA]</scope>
    <source>
        <strain evidence="11 13">KSW2-17</strain>
    </source>
</reference>
<feature type="domain" description="Mvd1 C-terminal" evidence="8">
    <location>
        <begin position="174"/>
        <end position="300"/>
    </location>
</feature>
<evidence type="ECO:0000256" key="3">
    <source>
        <dbReference type="ARBA" id="ARBA00022516"/>
    </source>
</evidence>
<evidence type="ECO:0000256" key="2">
    <source>
        <dbReference type="ARBA" id="ARBA00012296"/>
    </source>
</evidence>
<evidence type="ECO:0000256" key="5">
    <source>
        <dbReference type="ARBA" id="ARBA00022840"/>
    </source>
</evidence>
<keyword evidence="6" id="KW-0443">Lipid metabolism</keyword>
<dbReference type="InterPro" id="IPR036554">
    <property type="entry name" value="GHMP_kinase_C_sf"/>
</dbReference>
<comment type="caution">
    <text evidence="10">The sequence shown here is derived from an EMBL/GenBank/DDBJ whole genome shotgun (WGS) entry which is preliminary data.</text>
</comment>
<dbReference type="SUPFAM" id="SSF54211">
    <property type="entry name" value="Ribosomal protein S5 domain 2-like"/>
    <property type="match status" value="1"/>
</dbReference>
<dbReference type="OrthoDB" id="5498344at2"/>
<evidence type="ECO:0000256" key="7">
    <source>
        <dbReference type="ARBA" id="ARBA00023239"/>
    </source>
</evidence>
<dbReference type="EMBL" id="RZGY01000001">
    <property type="protein sequence ID" value="RUQ85883.1"/>
    <property type="molecule type" value="Genomic_DNA"/>
</dbReference>
<evidence type="ECO:0000313" key="11">
    <source>
        <dbReference type="EMBL" id="RUQ85883.1"/>
    </source>
</evidence>
<accession>A0A2P8H0J7</accession>
<proteinExistence type="inferred from homology"/>
<dbReference type="Proteomes" id="UP000268291">
    <property type="component" value="Unassembled WGS sequence"/>
</dbReference>
<evidence type="ECO:0000313" key="10">
    <source>
        <dbReference type="EMBL" id="PSL39732.1"/>
    </source>
</evidence>
<dbReference type="AlphaFoldDB" id="A0A2P8H0J7"/>
<dbReference type="PANTHER" id="PTHR10977">
    <property type="entry name" value="DIPHOSPHOMEVALONATE DECARBOXYLASE"/>
    <property type="match status" value="1"/>
</dbReference>
<evidence type="ECO:0000256" key="1">
    <source>
        <dbReference type="ARBA" id="ARBA00008831"/>
    </source>
</evidence>
<evidence type="ECO:0000313" key="13">
    <source>
        <dbReference type="Proteomes" id="UP000268291"/>
    </source>
</evidence>
<dbReference type="EC" id="4.1.1.33" evidence="2"/>
<dbReference type="InterPro" id="IPR029765">
    <property type="entry name" value="Mev_diP_decarb"/>
</dbReference>